<reference evidence="2" key="1">
    <citation type="journal article" date="2023" name="Front. Plant Sci.">
        <title>Chromosomal-level genome assembly of Melastoma candidum provides insights into trichome evolution.</title>
        <authorList>
            <person name="Zhong Y."/>
            <person name="Wu W."/>
            <person name="Sun C."/>
            <person name="Zou P."/>
            <person name="Liu Y."/>
            <person name="Dai S."/>
            <person name="Zhou R."/>
        </authorList>
    </citation>
    <scope>NUCLEOTIDE SEQUENCE [LARGE SCALE GENOMIC DNA]</scope>
</reference>
<dbReference type="EMBL" id="CM042885">
    <property type="protein sequence ID" value="KAI4367144.1"/>
    <property type="molecule type" value="Genomic_DNA"/>
</dbReference>
<dbReference type="Proteomes" id="UP001057402">
    <property type="component" value="Chromosome 6"/>
</dbReference>
<evidence type="ECO:0000313" key="1">
    <source>
        <dbReference type="EMBL" id="KAI4367144.1"/>
    </source>
</evidence>
<organism evidence="1 2">
    <name type="scientific">Melastoma candidum</name>
    <dbReference type="NCBI Taxonomy" id="119954"/>
    <lineage>
        <taxon>Eukaryota</taxon>
        <taxon>Viridiplantae</taxon>
        <taxon>Streptophyta</taxon>
        <taxon>Embryophyta</taxon>
        <taxon>Tracheophyta</taxon>
        <taxon>Spermatophyta</taxon>
        <taxon>Magnoliopsida</taxon>
        <taxon>eudicotyledons</taxon>
        <taxon>Gunneridae</taxon>
        <taxon>Pentapetalae</taxon>
        <taxon>rosids</taxon>
        <taxon>malvids</taxon>
        <taxon>Myrtales</taxon>
        <taxon>Melastomataceae</taxon>
        <taxon>Melastomatoideae</taxon>
        <taxon>Melastomateae</taxon>
        <taxon>Melastoma</taxon>
    </lineage>
</organism>
<name>A0ACB9QPT4_9MYRT</name>
<accession>A0ACB9QPT4</accession>
<comment type="caution">
    <text evidence="1">The sequence shown here is derived from an EMBL/GenBank/DDBJ whole genome shotgun (WGS) entry which is preliminary data.</text>
</comment>
<gene>
    <name evidence="1" type="ORF">MLD38_022914</name>
</gene>
<keyword evidence="2" id="KW-1185">Reference proteome</keyword>
<proteinExistence type="predicted"/>
<evidence type="ECO:0000313" key="2">
    <source>
        <dbReference type="Proteomes" id="UP001057402"/>
    </source>
</evidence>
<protein>
    <submittedName>
        <fullName evidence="1">Uncharacterized protein</fullName>
    </submittedName>
</protein>
<sequence length="224" mass="25133">MAKKSSMGRQKIAIAKIPKKNHLQVTFSKRRSGLFKKASELCTLCGVEVAIIVFSPANKAFSFGHPEVDTVVDRFVAPRTKPSESALSAQILEAHRNCSIRDLNFVLSQLLNQAEFERKKGEEIEILRRANWTKVWWESPIEGLGLGELEQLKMALEEVRRDVVEQSNHLASEQVNGTALFGVNNHGSMQSQNCEEIPETKPLDINGSGPPTFYLDFHRNNGIF</sequence>